<dbReference type="Gene3D" id="1.20.5.190">
    <property type="match status" value="1"/>
</dbReference>
<accession>A0A9P0C695</accession>
<dbReference type="SMART" id="SM00015">
    <property type="entry name" value="IQ"/>
    <property type="match status" value="3"/>
</dbReference>
<feature type="region of interest" description="Disordered" evidence="1">
    <location>
        <begin position="271"/>
        <end position="324"/>
    </location>
</feature>
<reference evidence="2" key="1">
    <citation type="submission" date="2021-12" db="EMBL/GenBank/DDBJ databases">
        <authorList>
            <person name="King R."/>
        </authorList>
    </citation>
    <scope>NUCLEOTIDE SEQUENCE</scope>
</reference>
<keyword evidence="3" id="KW-1185">Reference proteome</keyword>
<dbReference type="EMBL" id="LR824010">
    <property type="protein sequence ID" value="CAH0625504.1"/>
    <property type="molecule type" value="Genomic_DNA"/>
</dbReference>
<dbReference type="PROSITE" id="PS50096">
    <property type="entry name" value="IQ"/>
    <property type="match status" value="2"/>
</dbReference>
<feature type="compositionally biased region" description="Pro residues" evidence="1">
    <location>
        <begin position="297"/>
        <end position="307"/>
    </location>
</feature>
<feature type="compositionally biased region" description="Basic and acidic residues" evidence="1">
    <location>
        <begin position="315"/>
        <end position="324"/>
    </location>
</feature>
<dbReference type="InterPro" id="IPR000048">
    <property type="entry name" value="IQ_motif_EF-hand-BS"/>
</dbReference>
<sequence>MASVRRLLPTANEFYAELQERADIAENRRHQRFKAVMIMIRIVRGHLIRKHVKWLSKNATIIQCAFRIFLARRAARAALRRAVRSKHDKHYAKAATSIQALFRGHFSRRSKFCYRTYRRWLATVKERGDRRAAEAAEFGIRSRADDLRILEEEARQWLAFVVFKLHHLLRTYVCAGVYSEPDTAELSEFEKLLKSIHYTEYMKRLKLKYDEFVRKHRPAFSNKRLFPIIGDGTDYWYLSLAEMYELTTPVPKREDNRHKMTHHGRIHKEPFLWKKPRPPRPSEIRGPFTPSRATPLTSPPAPAPTPTPTVVRAGGGDEKRLPQKDPRFHLYVKHYKPEPALFDYVDFHINALLKRKCSVENIDKE</sequence>
<organism evidence="2 3">
    <name type="scientific">Chrysodeixis includens</name>
    <name type="common">Soybean looper</name>
    <name type="synonym">Pseudoplusia includens</name>
    <dbReference type="NCBI Taxonomy" id="689277"/>
    <lineage>
        <taxon>Eukaryota</taxon>
        <taxon>Metazoa</taxon>
        <taxon>Ecdysozoa</taxon>
        <taxon>Arthropoda</taxon>
        <taxon>Hexapoda</taxon>
        <taxon>Insecta</taxon>
        <taxon>Pterygota</taxon>
        <taxon>Neoptera</taxon>
        <taxon>Endopterygota</taxon>
        <taxon>Lepidoptera</taxon>
        <taxon>Glossata</taxon>
        <taxon>Ditrysia</taxon>
        <taxon>Noctuoidea</taxon>
        <taxon>Noctuidae</taxon>
        <taxon>Plusiinae</taxon>
        <taxon>Chrysodeixis</taxon>
    </lineage>
</organism>
<proteinExistence type="predicted"/>
<evidence type="ECO:0000313" key="3">
    <source>
        <dbReference type="Proteomes" id="UP001154114"/>
    </source>
</evidence>
<dbReference type="OrthoDB" id="190375at2759"/>
<evidence type="ECO:0000313" key="2">
    <source>
        <dbReference type="EMBL" id="CAH0625504.1"/>
    </source>
</evidence>
<gene>
    <name evidence="2" type="ORF">CINC_LOCUS12097</name>
</gene>
<dbReference type="Pfam" id="PF00612">
    <property type="entry name" value="IQ"/>
    <property type="match status" value="3"/>
</dbReference>
<evidence type="ECO:0000256" key="1">
    <source>
        <dbReference type="SAM" id="MobiDB-lite"/>
    </source>
</evidence>
<dbReference type="AlphaFoldDB" id="A0A9P0C695"/>
<protein>
    <submittedName>
        <fullName evidence="2">Uncharacterized protein</fullName>
    </submittedName>
</protein>
<dbReference type="Proteomes" id="UP001154114">
    <property type="component" value="Chromosome 7"/>
</dbReference>
<name>A0A9P0C695_CHRIL</name>